<sequence length="146" mass="16484">MNNTNKPAELSYYGLYLLSYLKENHPDKAHDTAFIEERAAHAADVFEQARREGYTPEGAHELAMASLLEGLHFSKYDTLVEVLWNECSDEIPQSEAPAVALKLLPYMEGIFTQYPLSDDFAYSPEYKQLYTELAGAVLICIEENGI</sequence>
<dbReference type="AlphaFoldDB" id="A0A015U022"/>
<comment type="caution">
    <text evidence="1">The sequence shown here is derived from an EMBL/GenBank/DDBJ whole genome shotgun (WGS) entry which is preliminary data.</text>
</comment>
<dbReference type="InterPro" id="IPR036297">
    <property type="entry name" value="PG0816-like_sf"/>
</dbReference>
<dbReference type="Gene3D" id="1.10.8.340">
    <property type="entry name" value="PG0816-like"/>
    <property type="match status" value="1"/>
</dbReference>
<dbReference type="RefSeq" id="WP_032572848.1">
    <property type="nucleotide sequence ID" value="NZ_JGDB01000319.1"/>
</dbReference>
<organism evidence="1 2">
    <name type="scientific">Bacteroides fragilis str. 3998T(B)3</name>
    <dbReference type="NCBI Taxonomy" id="1339316"/>
    <lineage>
        <taxon>Bacteria</taxon>
        <taxon>Pseudomonadati</taxon>
        <taxon>Bacteroidota</taxon>
        <taxon>Bacteroidia</taxon>
        <taxon>Bacteroidales</taxon>
        <taxon>Bacteroidaceae</taxon>
        <taxon>Bacteroides</taxon>
    </lineage>
</organism>
<dbReference type="PATRIC" id="fig|1339316.3.peg.5031"/>
<dbReference type="EMBL" id="JGDB01000319">
    <property type="protein sequence ID" value="EXY88052.1"/>
    <property type="molecule type" value="Genomic_DNA"/>
</dbReference>
<dbReference type="Gene3D" id="1.10.8.330">
    <property type="entry name" value="PG0816-like"/>
    <property type="match status" value="1"/>
</dbReference>
<dbReference type="SUPFAM" id="SSF140753">
    <property type="entry name" value="PG0816-like"/>
    <property type="match status" value="1"/>
</dbReference>
<protein>
    <recommendedName>
        <fullName evidence="3">DUF1896 domain-containing protein</fullName>
    </recommendedName>
</protein>
<evidence type="ECO:0000313" key="2">
    <source>
        <dbReference type="Proteomes" id="UP000020773"/>
    </source>
</evidence>
<evidence type="ECO:0000313" key="1">
    <source>
        <dbReference type="EMBL" id="EXY88052.1"/>
    </source>
</evidence>
<dbReference type="Proteomes" id="UP000020773">
    <property type="component" value="Unassembled WGS sequence"/>
</dbReference>
<evidence type="ECO:0008006" key="3">
    <source>
        <dbReference type="Google" id="ProtNLM"/>
    </source>
</evidence>
<proteinExistence type="predicted"/>
<gene>
    <name evidence="1" type="ORF">M125_5311</name>
</gene>
<name>A0A015U022_BACFG</name>
<dbReference type="InterPro" id="IPR015082">
    <property type="entry name" value="DUF1896"/>
</dbReference>
<reference evidence="1 2" key="1">
    <citation type="submission" date="2014-02" db="EMBL/GenBank/DDBJ databases">
        <authorList>
            <person name="Sears C."/>
            <person name="Carroll K."/>
            <person name="Sack B.R."/>
            <person name="Qadri F."/>
            <person name="Myers L.L."/>
            <person name="Chung G.-T."/>
            <person name="Escheverria P."/>
            <person name="Fraser C.M."/>
            <person name="Sadzewicz L."/>
            <person name="Shefchek K.A."/>
            <person name="Tallon L."/>
            <person name="Das S.P."/>
            <person name="Daugherty S."/>
            <person name="Mongodin E.F."/>
        </authorList>
    </citation>
    <scope>NUCLEOTIDE SEQUENCE [LARGE SCALE GENOMIC DNA]</scope>
    <source>
        <strain evidence="2">3998T(B)3</strain>
    </source>
</reference>
<dbReference type="Pfam" id="PF08989">
    <property type="entry name" value="DUF1896"/>
    <property type="match status" value="1"/>
</dbReference>
<accession>A0A015U022</accession>